<organism evidence="2 3">
    <name type="scientific">Actinomyces oris</name>
    <dbReference type="NCBI Taxonomy" id="544580"/>
    <lineage>
        <taxon>Bacteria</taxon>
        <taxon>Bacillati</taxon>
        <taxon>Actinomycetota</taxon>
        <taxon>Actinomycetes</taxon>
        <taxon>Actinomycetales</taxon>
        <taxon>Actinomycetaceae</taxon>
        <taxon>Actinomyces</taxon>
    </lineage>
</organism>
<accession>A0AAW9KZC2</accession>
<name>A0AAW9KZC2_9ACTO</name>
<dbReference type="EMBL" id="JAXBCZ010000002">
    <property type="protein sequence ID" value="MEA1306002.1"/>
    <property type="molecule type" value="Genomic_DNA"/>
</dbReference>
<proteinExistence type="predicted"/>
<evidence type="ECO:0000313" key="3">
    <source>
        <dbReference type="Proteomes" id="UP001289581"/>
    </source>
</evidence>
<evidence type="ECO:0000313" key="2">
    <source>
        <dbReference type="EMBL" id="MEA1306002.1"/>
    </source>
</evidence>
<dbReference type="Proteomes" id="UP001289581">
    <property type="component" value="Unassembled WGS sequence"/>
</dbReference>
<sequence>MSAARHASVPRRAVQLLELTVVVIHSFTQICFNLKGTIVLALVLTGFQLSLGVVALGAIIMGFFIGAVVNFFNNSISNHLVGISGDIFEQTEVVDSIVSNDVHVTVARDGDV</sequence>
<evidence type="ECO:0000256" key="1">
    <source>
        <dbReference type="SAM" id="Phobius"/>
    </source>
</evidence>
<keyword evidence="1" id="KW-1133">Transmembrane helix</keyword>
<dbReference type="RefSeq" id="WP_143225912.1">
    <property type="nucleotide sequence ID" value="NZ_JAXBCZ010000002.1"/>
</dbReference>
<feature type="transmembrane region" description="Helical" evidence="1">
    <location>
        <begin position="21"/>
        <end position="43"/>
    </location>
</feature>
<comment type="caution">
    <text evidence="2">The sequence shown here is derived from an EMBL/GenBank/DDBJ whole genome shotgun (WGS) entry which is preliminary data.</text>
</comment>
<gene>
    <name evidence="2" type="ORF">QU665_13145</name>
</gene>
<reference evidence="2 3" key="1">
    <citation type="submission" date="2023-06" db="EMBL/GenBank/DDBJ databases">
        <title>Actinomyces orist ORNL 0101 HMT-893 genome.</title>
        <authorList>
            <person name="Johnston C.D."/>
            <person name="Chen T."/>
            <person name="Dewhirst F.E."/>
        </authorList>
    </citation>
    <scope>NUCLEOTIDE SEQUENCE [LARGE SCALE GENOMIC DNA]</scope>
    <source>
        <strain evidence="2 3">ORNL 0101</strain>
    </source>
</reference>
<protein>
    <submittedName>
        <fullName evidence="2">Uncharacterized protein</fullName>
    </submittedName>
</protein>
<keyword evidence="1" id="KW-0812">Transmembrane</keyword>
<dbReference type="AlphaFoldDB" id="A0AAW9KZC2"/>
<keyword evidence="3" id="KW-1185">Reference proteome</keyword>
<keyword evidence="1" id="KW-0472">Membrane</keyword>
<feature type="transmembrane region" description="Helical" evidence="1">
    <location>
        <begin position="49"/>
        <end position="72"/>
    </location>
</feature>